<evidence type="ECO:0000313" key="1">
    <source>
        <dbReference type="EMBL" id="CAH2036223.1"/>
    </source>
</evidence>
<reference evidence="1 2" key="1">
    <citation type="submission" date="2022-03" db="EMBL/GenBank/DDBJ databases">
        <authorList>
            <person name="Nunn A."/>
            <person name="Chopra R."/>
            <person name="Nunn A."/>
            <person name="Contreras Garrido A."/>
        </authorList>
    </citation>
    <scope>NUCLEOTIDE SEQUENCE [LARGE SCALE GENOMIC DNA]</scope>
</reference>
<accession>A0AAU9R8R2</accession>
<organism evidence="1 2">
    <name type="scientific">Thlaspi arvense</name>
    <name type="common">Field penny-cress</name>
    <dbReference type="NCBI Taxonomy" id="13288"/>
    <lineage>
        <taxon>Eukaryota</taxon>
        <taxon>Viridiplantae</taxon>
        <taxon>Streptophyta</taxon>
        <taxon>Embryophyta</taxon>
        <taxon>Tracheophyta</taxon>
        <taxon>Spermatophyta</taxon>
        <taxon>Magnoliopsida</taxon>
        <taxon>eudicotyledons</taxon>
        <taxon>Gunneridae</taxon>
        <taxon>Pentapetalae</taxon>
        <taxon>rosids</taxon>
        <taxon>malvids</taxon>
        <taxon>Brassicales</taxon>
        <taxon>Brassicaceae</taxon>
        <taxon>Thlaspideae</taxon>
        <taxon>Thlaspi</taxon>
    </lineage>
</organism>
<keyword evidence="2" id="KW-1185">Reference proteome</keyword>
<feature type="non-terminal residue" evidence="1">
    <location>
        <position position="73"/>
    </location>
</feature>
<dbReference type="AlphaFoldDB" id="A0AAU9R8R2"/>
<protein>
    <submittedName>
        <fullName evidence="1">Uncharacterized protein</fullName>
    </submittedName>
</protein>
<dbReference type="Proteomes" id="UP000836841">
    <property type="component" value="Chromosome 1"/>
</dbReference>
<gene>
    <name evidence="1" type="ORF">TAV2_LOCUS1156</name>
</gene>
<sequence>AIKKKRHKKVEVSYLKVFTLPSGSRGAIMTITLSLVSAFRTSQMLLKPLVDAMNMEPVVALREQPELFTGNKI</sequence>
<dbReference type="EMBL" id="OU466857">
    <property type="protein sequence ID" value="CAH2036223.1"/>
    <property type="molecule type" value="Genomic_DNA"/>
</dbReference>
<name>A0AAU9R8R2_THLAR</name>
<evidence type="ECO:0000313" key="2">
    <source>
        <dbReference type="Proteomes" id="UP000836841"/>
    </source>
</evidence>
<proteinExistence type="predicted"/>